<reference evidence="1 2" key="1">
    <citation type="submission" date="2021-04" db="EMBL/GenBank/DDBJ databases">
        <title>Draft Genome of Aeromonas popoffii ID682, isolated from a natural water source in Idaho.</title>
        <authorList>
            <person name="Testerman T."/>
            <person name="Graf J."/>
        </authorList>
    </citation>
    <scope>NUCLEOTIDE SEQUENCE [LARGE SCALE GENOMIC DNA]</scope>
    <source>
        <strain evidence="1 2">ID682</strain>
    </source>
</reference>
<protein>
    <submittedName>
        <fullName evidence="1">Uncharacterized protein</fullName>
    </submittedName>
</protein>
<dbReference type="Proteomes" id="UP000675653">
    <property type="component" value="Unassembled WGS sequence"/>
</dbReference>
<proteinExistence type="predicted"/>
<gene>
    <name evidence="1" type="ORF">KAT72_19880</name>
</gene>
<dbReference type="EMBL" id="JAGRZL010000071">
    <property type="protein sequence ID" value="MBR7631211.1"/>
    <property type="molecule type" value="Genomic_DNA"/>
</dbReference>
<evidence type="ECO:0000313" key="1">
    <source>
        <dbReference type="EMBL" id="MBR7631211.1"/>
    </source>
</evidence>
<organism evidence="1 2">
    <name type="scientific">Aeromonas popoffii</name>
    <dbReference type="NCBI Taxonomy" id="70856"/>
    <lineage>
        <taxon>Bacteria</taxon>
        <taxon>Pseudomonadati</taxon>
        <taxon>Pseudomonadota</taxon>
        <taxon>Gammaproteobacteria</taxon>
        <taxon>Aeromonadales</taxon>
        <taxon>Aeromonadaceae</taxon>
        <taxon>Aeromonas</taxon>
    </lineage>
</organism>
<accession>A0ABS5GVN9</accession>
<dbReference type="RefSeq" id="WP_212514674.1">
    <property type="nucleotide sequence ID" value="NZ_CAWQDX010000098.1"/>
</dbReference>
<keyword evidence="2" id="KW-1185">Reference proteome</keyword>
<comment type="caution">
    <text evidence="1">The sequence shown here is derived from an EMBL/GenBank/DDBJ whole genome shotgun (WGS) entry which is preliminary data.</text>
</comment>
<name>A0ABS5GVN9_9GAMM</name>
<sequence>MGIGEVKNSKGEVKYRVGEAKSSKGEVKHRISEEKHRCLWVTLGCQKHIDK</sequence>
<evidence type="ECO:0000313" key="2">
    <source>
        <dbReference type="Proteomes" id="UP000675653"/>
    </source>
</evidence>